<dbReference type="Gene3D" id="3.40.50.1110">
    <property type="entry name" value="SGNH hydrolase"/>
    <property type="match status" value="1"/>
</dbReference>
<name>A0ABX6D5J8_9BACI</name>
<proteinExistence type="predicted"/>
<protein>
    <submittedName>
        <fullName evidence="1">HAD-IIIC family phosphatase</fullName>
    </submittedName>
</protein>
<gene>
    <name evidence="1" type="ORF">GDS87_03490</name>
</gene>
<dbReference type="InterPro" id="IPR023214">
    <property type="entry name" value="HAD_sf"/>
</dbReference>
<dbReference type="Gene3D" id="3.40.50.1000">
    <property type="entry name" value="HAD superfamily/HAD-like"/>
    <property type="match status" value="1"/>
</dbReference>
<dbReference type="InterPro" id="IPR036412">
    <property type="entry name" value="HAD-like_sf"/>
</dbReference>
<evidence type="ECO:0000313" key="1">
    <source>
        <dbReference type="EMBL" id="QGG50060.1"/>
    </source>
</evidence>
<dbReference type="InterPro" id="IPR036514">
    <property type="entry name" value="SGNH_hydro_sf"/>
</dbReference>
<dbReference type="EMBL" id="CP045835">
    <property type="protein sequence ID" value="QGG50060.1"/>
    <property type="molecule type" value="Genomic_DNA"/>
</dbReference>
<dbReference type="Proteomes" id="UP000373269">
    <property type="component" value="Chromosome"/>
</dbReference>
<dbReference type="NCBIfam" id="TIGR01686">
    <property type="entry name" value="FkbH"/>
    <property type="match status" value="1"/>
</dbReference>
<dbReference type="InterPro" id="IPR010037">
    <property type="entry name" value="FkbH_domain"/>
</dbReference>
<sequence length="560" mass="64713">MNELLNQEFSLRKVIQIQKDLHINHEERLFIIRTLPFEYLTKALQPLSSFAGKKLIVDYSDYDTSINLGLKDNSYSIYLYWMDWRLYMDKMEPKSLLEWLKTRLSEVDTTKPILINNWPLFWELDEKQYAASVSKRGWIYEFNYLLETLKNDFSNLEIIDINLLASQIGMSSYDERNDLVSNYPLSNQLTLQLSRHIALNLIPAMLEPKIKAIVLDLDNTLYSGVLGEDGIEGIQLTEGHVQLQRVLKRMKENGILLALSSKNNEQDVFEMLEKCKDFLLYKDDFTFIEANWNSKADNIRLMAEKFNFDVSAMLFIDDNPAEIAHVKEQIPTIHTLMADATGKETVHRLLNYPYLYSRKKDNSADLRQKDILANQKRVELASKAGDNNSYLASLQMKINIFEGETQHLQRIYELGQKTNQFNLALQRFSEGEVQKKAKDSAYKMYTVTLSDMLNDSGIIGTFIVKIDGELAIFEEILFSCRALGRKVEDASLYLILNELINKGIRQVKFVSVEGPRNTPALDWLNNIYTSPIIADIIAALKEKLIDYPAEVCLQNERDNK</sequence>
<dbReference type="SUPFAM" id="SSF56784">
    <property type="entry name" value="HAD-like"/>
    <property type="match status" value="1"/>
</dbReference>
<dbReference type="InterPro" id="IPR010033">
    <property type="entry name" value="HAD_SF_ppase_IIIC"/>
</dbReference>
<evidence type="ECO:0000313" key="2">
    <source>
        <dbReference type="Proteomes" id="UP000373269"/>
    </source>
</evidence>
<reference evidence="1 2" key="1">
    <citation type="submission" date="2019-11" db="EMBL/GenBank/DDBJ databases">
        <title>Whole Genome Sequencing and Comparative Genomic Analyses of Lysinibacillus pakistanensis LZH-9, a Halotolerant Strain with Excellent COD Removal Capability.</title>
        <authorList>
            <person name="Zhou H."/>
        </authorList>
    </citation>
    <scope>NUCLEOTIDE SEQUENCE [LARGE SCALE GENOMIC DNA]</scope>
    <source>
        <strain evidence="1 2">LZH-9</strain>
    </source>
</reference>
<keyword evidence="2" id="KW-1185">Reference proteome</keyword>
<organism evidence="1 2">
    <name type="scientific">Lysinibacillus pakistanensis</name>
    <dbReference type="NCBI Taxonomy" id="759811"/>
    <lineage>
        <taxon>Bacteria</taxon>
        <taxon>Bacillati</taxon>
        <taxon>Bacillota</taxon>
        <taxon>Bacilli</taxon>
        <taxon>Bacillales</taxon>
        <taxon>Bacillaceae</taxon>
        <taxon>Lysinibacillus</taxon>
    </lineage>
</organism>
<dbReference type="RefSeq" id="WP_369594628.1">
    <property type="nucleotide sequence ID" value="NZ_CP045835.1"/>
</dbReference>
<accession>A0ABX6D5J8</accession>
<dbReference type="NCBIfam" id="TIGR01681">
    <property type="entry name" value="HAD-SF-IIIC"/>
    <property type="match status" value="1"/>
</dbReference>